<dbReference type="InterPro" id="IPR000836">
    <property type="entry name" value="PRTase_dom"/>
</dbReference>
<dbReference type="AlphaFoldDB" id="A0A2H0BUB3"/>
<dbReference type="Proteomes" id="UP000231581">
    <property type="component" value="Unassembled WGS sequence"/>
</dbReference>
<dbReference type="EMBL" id="PCSZ01000050">
    <property type="protein sequence ID" value="PIP60578.1"/>
    <property type="molecule type" value="Genomic_DNA"/>
</dbReference>
<feature type="domain" description="Phosphoribosyltransferase" evidence="2">
    <location>
        <begin position="163"/>
        <end position="207"/>
    </location>
</feature>
<comment type="similarity">
    <text evidence="1">Belongs to the ComF/GntX family.</text>
</comment>
<name>A0A2H0BUB3_9BACT</name>
<dbReference type="SUPFAM" id="SSF53271">
    <property type="entry name" value="PRTase-like"/>
    <property type="match status" value="1"/>
</dbReference>
<gene>
    <name evidence="3" type="ORF">COX00_02520</name>
</gene>
<dbReference type="CDD" id="cd06223">
    <property type="entry name" value="PRTases_typeI"/>
    <property type="match status" value="1"/>
</dbReference>
<proteinExistence type="inferred from homology"/>
<evidence type="ECO:0000313" key="3">
    <source>
        <dbReference type="EMBL" id="PIP60578.1"/>
    </source>
</evidence>
<accession>A0A2H0BUB3</accession>
<dbReference type="InterPro" id="IPR051910">
    <property type="entry name" value="ComF/GntX_DNA_util-trans"/>
</dbReference>
<reference evidence="3 4" key="1">
    <citation type="submission" date="2017-09" db="EMBL/GenBank/DDBJ databases">
        <title>Depth-based differentiation of microbial function through sediment-hosted aquifers and enrichment of novel symbionts in the deep terrestrial subsurface.</title>
        <authorList>
            <person name="Probst A.J."/>
            <person name="Ladd B."/>
            <person name="Jarett J.K."/>
            <person name="Geller-Mcgrath D.E."/>
            <person name="Sieber C.M."/>
            <person name="Emerson J.B."/>
            <person name="Anantharaman K."/>
            <person name="Thomas B.C."/>
            <person name="Malmstrom R."/>
            <person name="Stieglmeier M."/>
            <person name="Klingl A."/>
            <person name="Woyke T."/>
            <person name="Ryan C.M."/>
            <person name="Banfield J.F."/>
        </authorList>
    </citation>
    <scope>NUCLEOTIDE SEQUENCE [LARGE SCALE GENOMIC DNA]</scope>
    <source>
        <strain evidence="3">CG22_combo_CG10-13_8_21_14_all_47_17</strain>
    </source>
</reference>
<dbReference type="PANTHER" id="PTHR47505">
    <property type="entry name" value="DNA UTILIZATION PROTEIN YHGH"/>
    <property type="match status" value="1"/>
</dbReference>
<organism evidence="3 4">
    <name type="scientific">Candidatus Uhrbacteria bacterium CG22_combo_CG10-13_8_21_14_all_47_17</name>
    <dbReference type="NCBI Taxonomy" id="1975041"/>
    <lineage>
        <taxon>Bacteria</taxon>
        <taxon>Candidatus Uhriibacteriota</taxon>
    </lineage>
</organism>
<dbReference type="InterPro" id="IPR029057">
    <property type="entry name" value="PRTase-like"/>
</dbReference>
<evidence type="ECO:0000313" key="4">
    <source>
        <dbReference type="Proteomes" id="UP000231581"/>
    </source>
</evidence>
<sequence length="209" mass="22889">MFARAQERILNAIYPPTCIECASADSWLCESCFTDIAPGDALTLSPFRRAWALSAYKDRRIQRLIKSYKYRAATCLEPVFQRLLSRMLNHPTDLDIVTWVPGDPDRARDRGIDHGKRLAELVANALGHGLQADALLLRSASALPNATLPDNEAREGNIKNAFSCIQDLSGKRVLLVDDVCTTGATAQACANLFIEAGAENVDLLVFAKG</sequence>
<dbReference type="Gene3D" id="3.40.50.2020">
    <property type="match status" value="1"/>
</dbReference>
<dbReference type="Pfam" id="PF00156">
    <property type="entry name" value="Pribosyltran"/>
    <property type="match status" value="1"/>
</dbReference>
<dbReference type="PANTHER" id="PTHR47505:SF1">
    <property type="entry name" value="DNA UTILIZATION PROTEIN YHGH"/>
    <property type="match status" value="1"/>
</dbReference>
<comment type="caution">
    <text evidence="3">The sequence shown here is derived from an EMBL/GenBank/DDBJ whole genome shotgun (WGS) entry which is preliminary data.</text>
</comment>
<evidence type="ECO:0000256" key="1">
    <source>
        <dbReference type="ARBA" id="ARBA00008007"/>
    </source>
</evidence>
<evidence type="ECO:0000259" key="2">
    <source>
        <dbReference type="Pfam" id="PF00156"/>
    </source>
</evidence>
<protein>
    <recommendedName>
        <fullName evidence="2">Phosphoribosyltransferase domain-containing protein</fullName>
    </recommendedName>
</protein>